<dbReference type="EMBL" id="JAANER010000004">
    <property type="protein sequence ID" value="KAG9191233.1"/>
    <property type="molecule type" value="Genomic_DNA"/>
</dbReference>
<sequence>MSGFLSSIITMLFFVGAVFSAVVPSAASAVVSSSAVVSATSSTTVFGPLVFSPIVVPTFVPRSDAFCVSRGNSTAPEPSSDSLSGFTEDTKYGHLALSAPIPTGYALAMNNANCAFSSNRYMLYVQLDSYSPETCAELCNGHGGCDSFNIYIQRDPSVVPGPACPNPAPIAVTKCALYSEPEEISSCTNFGQHVGPVDVNGEAFKVAIRGSNAYNKVFSVNEVFVTITKTKTVLAGCQNERRGKTSFVEPSSGEYDATTTVRKHKSTPVYVGPETVDTPAGTVTVTSYNDYYVGTTTITSGDPDSTTTVTVTGSGIDTVFIPGSVVTITSKSPDTTTTVFAAQQIEPSAVASTVTVTLLGTATITNPASTVTITSTGADTTSTVYDKRDIAAAAKFKGKAAGSGRWNAWTKTWIPAPHCCDSTTTVSRFVTGARPHHVLPSYLPRSVGSIVDEPEIRSVPNAARGIAKDGDVHVFTTPSTISAGRSTHTRTLASPTTTVTTKQVVEVLEPITIEPGTYTESRKTVSRPAGATETDVVYVFKDTSTPSAPSAPMKTVTLDDSYTYTGPTNVPMKTITLRAW</sequence>
<keyword evidence="3" id="KW-1185">Reference proteome</keyword>
<gene>
    <name evidence="2" type="ORF">G6011_09321</name>
</gene>
<keyword evidence="1" id="KW-0732">Signal</keyword>
<dbReference type="Proteomes" id="UP001199106">
    <property type="component" value="Unassembled WGS sequence"/>
</dbReference>
<evidence type="ECO:0000256" key="1">
    <source>
        <dbReference type="SAM" id="SignalP"/>
    </source>
</evidence>
<dbReference type="PANTHER" id="PTHR36578:SF1">
    <property type="entry name" value="APPLE DOMAIN-CONTAINING PROTEIN"/>
    <property type="match status" value="1"/>
</dbReference>
<accession>A0AAD4IB29</accession>
<name>A0AAD4IB29_9PLEO</name>
<organism evidence="2 3">
    <name type="scientific">Alternaria panax</name>
    <dbReference type="NCBI Taxonomy" id="48097"/>
    <lineage>
        <taxon>Eukaryota</taxon>
        <taxon>Fungi</taxon>
        <taxon>Dikarya</taxon>
        <taxon>Ascomycota</taxon>
        <taxon>Pezizomycotina</taxon>
        <taxon>Dothideomycetes</taxon>
        <taxon>Pleosporomycetidae</taxon>
        <taxon>Pleosporales</taxon>
        <taxon>Pleosporineae</taxon>
        <taxon>Pleosporaceae</taxon>
        <taxon>Alternaria</taxon>
        <taxon>Alternaria sect. Panax</taxon>
    </lineage>
</organism>
<protein>
    <submittedName>
        <fullName evidence="2">Uncharacterized protein</fullName>
    </submittedName>
</protein>
<dbReference type="PANTHER" id="PTHR36578">
    <property type="entry name" value="CHROMOSOME 15, WHOLE GENOME SHOTGUN SEQUENCE"/>
    <property type="match status" value="1"/>
</dbReference>
<evidence type="ECO:0000313" key="3">
    <source>
        <dbReference type="Proteomes" id="UP001199106"/>
    </source>
</evidence>
<reference evidence="2" key="1">
    <citation type="submission" date="2021-07" db="EMBL/GenBank/DDBJ databases">
        <title>Genome Resource of American Ginseng Black Spot Pathogen Alternaria panax.</title>
        <authorList>
            <person name="Qiu C."/>
            <person name="Wang W."/>
            <person name="Liu Z."/>
        </authorList>
    </citation>
    <scope>NUCLEOTIDE SEQUENCE</scope>
    <source>
        <strain evidence="2">BNCC115425</strain>
    </source>
</reference>
<evidence type="ECO:0000313" key="2">
    <source>
        <dbReference type="EMBL" id="KAG9191233.1"/>
    </source>
</evidence>
<feature type="chain" id="PRO_5042232517" evidence="1">
    <location>
        <begin position="21"/>
        <end position="580"/>
    </location>
</feature>
<feature type="signal peptide" evidence="1">
    <location>
        <begin position="1"/>
        <end position="20"/>
    </location>
</feature>
<dbReference type="AlphaFoldDB" id="A0AAD4IB29"/>
<comment type="caution">
    <text evidence="2">The sequence shown here is derived from an EMBL/GenBank/DDBJ whole genome shotgun (WGS) entry which is preliminary data.</text>
</comment>
<proteinExistence type="predicted"/>